<feature type="transmembrane region" description="Helical" evidence="2">
    <location>
        <begin position="334"/>
        <end position="352"/>
    </location>
</feature>
<keyword evidence="4" id="KW-1185">Reference proteome</keyword>
<reference evidence="3 4" key="1">
    <citation type="submission" date="2018-04" db="EMBL/GenBank/DDBJ databases">
        <title>Genomic Encyclopedia of Archaeal and Bacterial Type Strains, Phase II (KMG-II): from individual species to whole genera.</title>
        <authorList>
            <person name="Goeker M."/>
        </authorList>
    </citation>
    <scope>NUCLEOTIDE SEQUENCE [LARGE SCALE GENOMIC DNA]</scope>
    <source>
        <strain evidence="3 4">DSM 26809</strain>
    </source>
</reference>
<feature type="compositionally biased region" description="Polar residues" evidence="1">
    <location>
        <begin position="182"/>
        <end position="192"/>
    </location>
</feature>
<dbReference type="OrthoDB" id="794630at2"/>
<evidence type="ECO:0000256" key="1">
    <source>
        <dbReference type="SAM" id="MobiDB-lite"/>
    </source>
</evidence>
<evidence type="ECO:0000256" key="2">
    <source>
        <dbReference type="SAM" id="Phobius"/>
    </source>
</evidence>
<evidence type="ECO:0000313" key="4">
    <source>
        <dbReference type="Proteomes" id="UP000244168"/>
    </source>
</evidence>
<gene>
    <name evidence="3" type="ORF">C8P68_101928</name>
</gene>
<accession>A0A2T5JGY5</accession>
<protein>
    <submittedName>
        <fullName evidence="3">Uncharacterized protein</fullName>
    </submittedName>
</protein>
<feature type="region of interest" description="Disordered" evidence="1">
    <location>
        <begin position="182"/>
        <end position="204"/>
    </location>
</feature>
<sequence>MMDINEFEAGMLDAVLEAFAGADQLNQAQILELFGGDEELAAVIVDVLVDVGLVVKSGRETAHGLPELITRDSMAVSFLSNGGFSAQVEPQETEANGIVDNVNEPARANAKKPSLFSEPEVEPVAEDLQKAQAPLITKEVSNQDNLVDEAADEEVKKTLTTPPAKQTREVIFEVEFPAEQESSAQFQMSFQPSVEEEEEQEQYELLETKEEEQIDLPAASVEPPEPETAAVNADEVVEEEQQLVENEQVLQPGPKSVPEPEPMPVAQIDILEQVIFKSAEPEVQSAPSPDVEALEREIARLRKDQARTENKLREKDTMIHTLATQNEQLGKMRTFIWVLLGLIGVLILMMIFKKH</sequence>
<proteinExistence type="predicted"/>
<organism evidence="3 4">
    <name type="scientific">Mucilaginibacter yixingensis</name>
    <dbReference type="NCBI Taxonomy" id="1295612"/>
    <lineage>
        <taxon>Bacteria</taxon>
        <taxon>Pseudomonadati</taxon>
        <taxon>Bacteroidota</taxon>
        <taxon>Sphingobacteriia</taxon>
        <taxon>Sphingobacteriales</taxon>
        <taxon>Sphingobacteriaceae</taxon>
        <taxon>Mucilaginibacter</taxon>
    </lineage>
</organism>
<comment type="caution">
    <text evidence="3">The sequence shown here is derived from an EMBL/GenBank/DDBJ whole genome shotgun (WGS) entry which is preliminary data.</text>
</comment>
<dbReference type="EMBL" id="QAOQ01000001">
    <property type="protein sequence ID" value="PTR01690.1"/>
    <property type="molecule type" value="Genomic_DNA"/>
</dbReference>
<feature type="compositionally biased region" description="Acidic residues" evidence="1">
    <location>
        <begin position="194"/>
        <end position="204"/>
    </location>
</feature>
<name>A0A2T5JGY5_9SPHI</name>
<dbReference type="RefSeq" id="WP_146166472.1">
    <property type="nucleotide sequence ID" value="NZ_CP160205.1"/>
</dbReference>
<evidence type="ECO:0000313" key="3">
    <source>
        <dbReference type="EMBL" id="PTR01690.1"/>
    </source>
</evidence>
<keyword evidence="2" id="KW-0812">Transmembrane</keyword>
<dbReference type="AlphaFoldDB" id="A0A2T5JGY5"/>
<keyword evidence="2" id="KW-1133">Transmembrane helix</keyword>
<keyword evidence="2" id="KW-0472">Membrane</keyword>
<dbReference type="Proteomes" id="UP000244168">
    <property type="component" value="Unassembled WGS sequence"/>
</dbReference>